<protein>
    <submittedName>
        <fullName evidence="1">Uncharacterized protein</fullName>
    </submittedName>
</protein>
<dbReference type="Proteomes" id="UP000321567">
    <property type="component" value="Unassembled WGS sequence"/>
</dbReference>
<name>A0A512H6B7_9PROT</name>
<comment type="caution">
    <text evidence="1">The sequence shown here is derived from an EMBL/GenBank/DDBJ whole genome shotgun (WGS) entry which is preliminary data.</text>
</comment>
<evidence type="ECO:0000313" key="1">
    <source>
        <dbReference type="EMBL" id="GEO80968.1"/>
    </source>
</evidence>
<keyword evidence="2" id="KW-1185">Reference proteome</keyword>
<dbReference type="OrthoDB" id="7352930at2"/>
<reference evidence="1 2" key="1">
    <citation type="submission" date="2019-07" db="EMBL/GenBank/DDBJ databases">
        <title>Whole genome shotgun sequence of Rhodospirillum oryzae NBRC 107573.</title>
        <authorList>
            <person name="Hosoyama A."/>
            <person name="Uohara A."/>
            <person name="Ohji S."/>
            <person name="Ichikawa N."/>
        </authorList>
    </citation>
    <scope>NUCLEOTIDE SEQUENCE [LARGE SCALE GENOMIC DNA]</scope>
    <source>
        <strain evidence="1 2">NBRC 107573</strain>
    </source>
</reference>
<dbReference type="AlphaFoldDB" id="A0A512H6B7"/>
<dbReference type="EMBL" id="BJZO01000022">
    <property type="protein sequence ID" value="GEO80968.1"/>
    <property type="molecule type" value="Genomic_DNA"/>
</dbReference>
<sequence length="93" mass="9893">MTDTRPVEVTLIQVDRTPGRGSLVALAVAEIDVGGIVFRLQAVPIRCERGGRLTIGEPCTRDPSGAWVPAVCLPPEVFGALTDLVRAELREAA</sequence>
<accession>A0A512H6B7</accession>
<evidence type="ECO:0000313" key="2">
    <source>
        <dbReference type="Proteomes" id="UP000321567"/>
    </source>
</evidence>
<gene>
    <name evidence="1" type="ORF">ROR02_10990</name>
</gene>
<proteinExistence type="predicted"/>
<organism evidence="1 2">
    <name type="scientific">Pararhodospirillum oryzae</name>
    <dbReference type="NCBI Taxonomy" id="478448"/>
    <lineage>
        <taxon>Bacteria</taxon>
        <taxon>Pseudomonadati</taxon>
        <taxon>Pseudomonadota</taxon>
        <taxon>Alphaproteobacteria</taxon>
        <taxon>Rhodospirillales</taxon>
        <taxon>Rhodospirillaceae</taxon>
        <taxon>Pararhodospirillum</taxon>
    </lineage>
</organism>
<dbReference type="RefSeq" id="WP_147163007.1">
    <property type="nucleotide sequence ID" value="NZ_BJZO01000022.1"/>
</dbReference>